<evidence type="ECO:0000256" key="3">
    <source>
        <dbReference type="SAM" id="MobiDB-lite"/>
    </source>
</evidence>
<dbReference type="PANTHER" id="PTHR16500">
    <property type="entry name" value="BRCA2-INTERACTING TRANSCRIPTIONAL REPRESSOR EMSY"/>
    <property type="match status" value="1"/>
</dbReference>
<accession>A0A7M7NLD5</accession>
<dbReference type="SUPFAM" id="SSF47370">
    <property type="entry name" value="Bromodomain"/>
    <property type="match status" value="1"/>
</dbReference>
<dbReference type="InterPro" id="IPR036427">
    <property type="entry name" value="Bromodomain-like_sf"/>
</dbReference>
<evidence type="ECO:0000313" key="6">
    <source>
        <dbReference type="Proteomes" id="UP000007110"/>
    </source>
</evidence>
<dbReference type="AlphaFoldDB" id="A0A7M7NLD5"/>
<reference evidence="5" key="2">
    <citation type="submission" date="2021-01" db="UniProtKB">
        <authorList>
            <consortium name="EnsemblMetazoa"/>
        </authorList>
    </citation>
    <scope>IDENTIFICATION</scope>
</reference>
<reference evidence="6" key="1">
    <citation type="submission" date="2015-02" db="EMBL/GenBank/DDBJ databases">
        <title>Genome sequencing for Strongylocentrotus purpuratus.</title>
        <authorList>
            <person name="Murali S."/>
            <person name="Liu Y."/>
            <person name="Vee V."/>
            <person name="English A."/>
            <person name="Wang M."/>
            <person name="Skinner E."/>
            <person name="Han Y."/>
            <person name="Muzny D.M."/>
            <person name="Worley K.C."/>
            <person name="Gibbs R.A."/>
        </authorList>
    </citation>
    <scope>NUCLEOTIDE SEQUENCE</scope>
</reference>
<feature type="compositionally biased region" description="Basic and acidic residues" evidence="3">
    <location>
        <begin position="22"/>
        <end position="33"/>
    </location>
</feature>
<feature type="domain" description="Bromo" evidence="4">
    <location>
        <begin position="910"/>
        <end position="980"/>
    </location>
</feature>
<feature type="compositionally biased region" description="Acidic residues" evidence="3">
    <location>
        <begin position="817"/>
        <end position="826"/>
    </location>
</feature>
<feature type="compositionally biased region" description="Polar residues" evidence="3">
    <location>
        <begin position="613"/>
        <end position="622"/>
    </location>
</feature>
<feature type="compositionally biased region" description="Low complexity" evidence="3">
    <location>
        <begin position="1022"/>
        <end position="1036"/>
    </location>
</feature>
<keyword evidence="6" id="KW-1185">Reference proteome</keyword>
<dbReference type="EnsemblMetazoa" id="XM_030981471">
    <property type="protein sequence ID" value="XP_030837331"/>
    <property type="gene ID" value="LOC586785"/>
</dbReference>
<feature type="compositionally biased region" description="Polar residues" evidence="3">
    <location>
        <begin position="205"/>
        <end position="228"/>
    </location>
</feature>
<keyword evidence="1 2" id="KW-0103">Bromodomain</keyword>
<feature type="region of interest" description="Disordered" evidence="3">
    <location>
        <begin position="134"/>
        <end position="153"/>
    </location>
</feature>
<dbReference type="RefSeq" id="XP_030837331.1">
    <property type="nucleotide sequence ID" value="XM_030981471.1"/>
</dbReference>
<dbReference type="GO" id="GO:0006355">
    <property type="term" value="P:regulation of DNA-templated transcription"/>
    <property type="evidence" value="ECO:0007669"/>
    <property type="project" value="InterPro"/>
</dbReference>
<dbReference type="Proteomes" id="UP000007110">
    <property type="component" value="Unassembled WGS sequence"/>
</dbReference>
<name>A0A7M7NLD5_STRPU</name>
<evidence type="ECO:0000313" key="5">
    <source>
        <dbReference type="EnsemblMetazoa" id="XP_030837331"/>
    </source>
</evidence>
<feature type="region of interest" description="Disordered" evidence="3">
    <location>
        <begin position="1007"/>
        <end position="1036"/>
    </location>
</feature>
<dbReference type="GO" id="GO:0005654">
    <property type="term" value="C:nucleoplasm"/>
    <property type="evidence" value="ECO:0000318"/>
    <property type="project" value="GO_Central"/>
</dbReference>
<dbReference type="PROSITE" id="PS50014">
    <property type="entry name" value="BROMODOMAIN_2"/>
    <property type="match status" value="1"/>
</dbReference>
<feature type="compositionally biased region" description="Polar residues" evidence="3">
    <location>
        <begin position="100"/>
        <end position="124"/>
    </location>
</feature>
<dbReference type="OrthoDB" id="784962at2759"/>
<feature type="compositionally biased region" description="Basic residues" evidence="3">
    <location>
        <begin position="188"/>
        <end position="200"/>
    </location>
</feature>
<feature type="region of interest" description="Disordered" evidence="3">
    <location>
        <begin position="1"/>
        <end position="124"/>
    </location>
</feature>
<dbReference type="PRINTS" id="PR00503">
    <property type="entry name" value="BROMODOMAIN"/>
</dbReference>
<dbReference type="InterPro" id="IPR001487">
    <property type="entry name" value="Bromodomain"/>
</dbReference>
<feature type="compositionally biased region" description="Basic and acidic residues" evidence="3">
    <location>
        <begin position="701"/>
        <end position="724"/>
    </location>
</feature>
<evidence type="ECO:0000259" key="4">
    <source>
        <dbReference type="PROSITE" id="PS50014"/>
    </source>
</evidence>
<evidence type="ECO:0000256" key="2">
    <source>
        <dbReference type="PROSITE-ProRule" id="PRU00035"/>
    </source>
</evidence>
<dbReference type="OMA" id="HQKTIRG"/>
<dbReference type="Pfam" id="PF00439">
    <property type="entry name" value="Bromodomain"/>
    <property type="match status" value="1"/>
</dbReference>
<proteinExistence type="predicted"/>
<protein>
    <recommendedName>
        <fullName evidence="4">Bromo domain-containing protein</fullName>
    </recommendedName>
</protein>
<dbReference type="PANTHER" id="PTHR16500:SF3">
    <property type="entry name" value="BRCA2-INTERACTING TRANSCRIPTIONAL REPRESSOR EMSY"/>
    <property type="match status" value="1"/>
</dbReference>
<dbReference type="Gene3D" id="1.20.920.10">
    <property type="entry name" value="Bromodomain-like"/>
    <property type="match status" value="1"/>
</dbReference>
<feature type="compositionally biased region" description="Low complexity" evidence="3">
    <location>
        <begin position="73"/>
        <end position="99"/>
    </location>
</feature>
<feature type="region of interest" description="Disordered" evidence="3">
    <location>
        <begin position="684"/>
        <end position="759"/>
    </location>
</feature>
<feature type="region of interest" description="Disordered" evidence="3">
    <location>
        <begin position="813"/>
        <end position="885"/>
    </location>
</feature>
<feature type="region of interest" description="Disordered" evidence="3">
    <location>
        <begin position="185"/>
        <end position="235"/>
    </location>
</feature>
<organism evidence="5 6">
    <name type="scientific">Strongylocentrotus purpuratus</name>
    <name type="common">Purple sea urchin</name>
    <dbReference type="NCBI Taxonomy" id="7668"/>
    <lineage>
        <taxon>Eukaryota</taxon>
        <taxon>Metazoa</taxon>
        <taxon>Echinodermata</taxon>
        <taxon>Eleutherozoa</taxon>
        <taxon>Echinozoa</taxon>
        <taxon>Echinoidea</taxon>
        <taxon>Euechinoidea</taxon>
        <taxon>Echinacea</taxon>
        <taxon>Camarodonta</taxon>
        <taxon>Echinidea</taxon>
        <taxon>Strongylocentrotidae</taxon>
        <taxon>Strongylocentrotus</taxon>
    </lineage>
</organism>
<feature type="compositionally biased region" description="Polar residues" evidence="3">
    <location>
        <begin position="57"/>
        <end position="72"/>
    </location>
</feature>
<feature type="compositionally biased region" description="Low complexity" evidence="3">
    <location>
        <begin position="1"/>
        <end position="16"/>
    </location>
</feature>
<dbReference type="KEGG" id="spu:586785"/>
<feature type="region of interest" description="Disordered" evidence="3">
    <location>
        <begin position="601"/>
        <end position="662"/>
    </location>
</feature>
<dbReference type="InParanoid" id="A0A7M7NLD5"/>
<dbReference type="SMART" id="SM00297">
    <property type="entry name" value="BROMO"/>
    <property type="match status" value="1"/>
</dbReference>
<feature type="compositionally biased region" description="Polar residues" evidence="3">
    <location>
        <begin position="294"/>
        <end position="308"/>
    </location>
</feature>
<dbReference type="InterPro" id="IPR033482">
    <property type="entry name" value="EMSY"/>
</dbReference>
<dbReference type="GeneID" id="586785"/>
<evidence type="ECO:0000256" key="1">
    <source>
        <dbReference type="ARBA" id="ARBA00023117"/>
    </source>
</evidence>
<dbReference type="CDD" id="cd04369">
    <property type="entry name" value="Bromodomain"/>
    <property type="match status" value="1"/>
</dbReference>
<feature type="region of interest" description="Disordered" evidence="3">
    <location>
        <begin position="294"/>
        <end position="314"/>
    </location>
</feature>
<sequence length="1036" mass="109384">MTANQMANMAHAHNATLPDPEETARKDGDESRTSSDGSGESNYIVLPPGTILPKSSLDLQQLDEQPSLVSQCLTSGKLSSQSSSSSEGRSKGRSTSGSSTAPSTMKITFTKVGSGTTPTTSQAAQKQVIIMSSANADQSPPSEVPSRSQGLPASTKVTMATMSEGHPPFQMSYEDQLTGVVTPYPPVSKHHRKGSKHKSSKPFTIIQQTPGPGVSTLTSSAFSTQVTGSGSGAPPMVMGGGKRAGMVPQKPEPGMKLITQTVASSSGRMSSKTYQVSASSATPSVRTTTIGVQAPRSSVTTGSQSTSLGLGARNIVTSPGPRIVTVPSQMGGRPQCSTSNVITLSPMSLQKTTGKNTATVVVTKPNSMMPGKTNVIVVQKSQIKSKMISSPRSAAPGIMTHTTSVLTRPKIAMTMTGGLGGSGSPNPPSSPGTMGMQSIRFPSPPTSAHQKTIRGPSPVSMGAVMGGVTGRGQSAGQGGLGSMGKSQGLLRSKSPIAQSMAMLSADLELHTKAKGHRRSSAGSLGQGSSKVVVEEVPSGVMRSASLGRDPSLIFQSSVGKPNTEWIDYDGSPPSSQSASSAIKALLEIRGQPLPPTTAVKHVPFSGVSPGLPPSSTLKQSAVTRRIPSSSSVSISEHPKEPSQSPTVITVDPKPAASASERLEFSSDQLSSVVDQFEQFLESEALGGGTLGRGKRLSGGEPETKPSEPSDQKEKEGEESSKIDPFEFVEEIISKDTEPMVSAKPKLSYGQEIPKTPVMDKSQVIGHKITPQVTPVVAQPTQPTETASVTSVVMESASSFDITQMNLEDLSCQRMREDEDDEEEDGDDDKRGDDLGSSGEMMSFMDTGSGGSGSEGVMGADGKLRVSRRKRKAPTPIDEETGPSSMPSWARAAWNLLQRVMRFRGANRPKGGINAASWFTRPVDPAEAPGYHKVIKKPMDFGTIKRNLEAATYQDFAEFHHNMMLVRGNCLQYNPPGHAARRDCEEVFQFYSSEYSKTLDRWQKQMLSMPKSPKRIRTDPSVLQPGLQPGLQPPTQQ</sequence>